<dbReference type="InterPro" id="IPR051050">
    <property type="entry name" value="Lipid_II_flippase_MurJ/MviN"/>
</dbReference>
<feature type="non-terminal residue" evidence="10">
    <location>
        <position position="596"/>
    </location>
</feature>
<feature type="compositionally biased region" description="Low complexity" evidence="8">
    <location>
        <begin position="586"/>
        <end position="596"/>
    </location>
</feature>
<keyword evidence="6 9" id="KW-1133">Transmembrane helix</keyword>
<evidence type="ECO:0000256" key="1">
    <source>
        <dbReference type="ARBA" id="ARBA00004651"/>
    </source>
</evidence>
<evidence type="ECO:0000256" key="8">
    <source>
        <dbReference type="SAM" id="MobiDB-lite"/>
    </source>
</evidence>
<comment type="subcellular location">
    <subcellularLocation>
        <location evidence="1">Cell membrane</location>
        <topology evidence="1">Multi-pass membrane protein</topology>
    </subcellularLocation>
</comment>
<dbReference type="GO" id="GO:0009252">
    <property type="term" value="P:peptidoglycan biosynthetic process"/>
    <property type="evidence" value="ECO:0007669"/>
    <property type="project" value="UniProtKB-KW"/>
</dbReference>
<feature type="transmembrane region" description="Helical" evidence="9">
    <location>
        <begin position="205"/>
        <end position="222"/>
    </location>
</feature>
<feature type="transmembrane region" description="Helical" evidence="9">
    <location>
        <begin position="469"/>
        <end position="490"/>
    </location>
</feature>
<feature type="transmembrane region" description="Helical" evidence="9">
    <location>
        <begin position="502"/>
        <end position="524"/>
    </location>
</feature>
<feature type="transmembrane region" description="Helical" evidence="9">
    <location>
        <begin position="40"/>
        <end position="61"/>
    </location>
</feature>
<comment type="caution">
    <text evidence="10">The sequence shown here is derived from an EMBL/GenBank/DDBJ whole genome shotgun (WGS) entry which is preliminary data.</text>
</comment>
<dbReference type="AlphaFoldDB" id="A0A7W3TFA8"/>
<dbReference type="PANTHER" id="PTHR47019">
    <property type="entry name" value="LIPID II FLIPPASE MURJ"/>
    <property type="match status" value="1"/>
</dbReference>
<feature type="region of interest" description="Disordered" evidence="8">
    <location>
        <begin position="1"/>
        <end position="29"/>
    </location>
</feature>
<feature type="transmembrane region" description="Helical" evidence="9">
    <location>
        <begin position="228"/>
        <end position="251"/>
    </location>
</feature>
<keyword evidence="3 9" id="KW-0812">Transmembrane</keyword>
<accession>A0A7W3TFA8</accession>
<feature type="transmembrane region" description="Helical" evidence="9">
    <location>
        <begin position="371"/>
        <end position="393"/>
    </location>
</feature>
<evidence type="ECO:0000256" key="5">
    <source>
        <dbReference type="ARBA" id="ARBA00022984"/>
    </source>
</evidence>
<gene>
    <name evidence="10" type="ORF">FNQ90_17060</name>
</gene>
<protein>
    <submittedName>
        <fullName evidence="10">Virulence factor MviN</fullName>
    </submittedName>
</protein>
<keyword evidence="11" id="KW-1185">Reference proteome</keyword>
<dbReference type="GO" id="GO:0005886">
    <property type="term" value="C:plasma membrane"/>
    <property type="evidence" value="ECO:0007669"/>
    <property type="project" value="UniProtKB-SubCell"/>
</dbReference>
<evidence type="ECO:0000256" key="6">
    <source>
        <dbReference type="ARBA" id="ARBA00022989"/>
    </source>
</evidence>
<dbReference type="Proteomes" id="UP000538929">
    <property type="component" value="Unassembled WGS sequence"/>
</dbReference>
<feature type="transmembrane region" description="Helical" evidence="9">
    <location>
        <begin position="139"/>
        <end position="158"/>
    </location>
</feature>
<keyword evidence="5" id="KW-0573">Peptidoglycan synthesis</keyword>
<feature type="transmembrane region" description="Helical" evidence="9">
    <location>
        <begin position="544"/>
        <end position="568"/>
    </location>
</feature>
<organism evidence="10 11">
    <name type="scientific">Streptomyces alkaliphilus</name>
    <dbReference type="NCBI Taxonomy" id="1472722"/>
    <lineage>
        <taxon>Bacteria</taxon>
        <taxon>Bacillati</taxon>
        <taxon>Actinomycetota</taxon>
        <taxon>Actinomycetes</taxon>
        <taxon>Kitasatosporales</taxon>
        <taxon>Streptomycetaceae</taxon>
        <taxon>Streptomyces</taxon>
    </lineage>
</organism>
<dbReference type="GO" id="GO:0008360">
    <property type="term" value="P:regulation of cell shape"/>
    <property type="evidence" value="ECO:0007669"/>
    <property type="project" value="UniProtKB-KW"/>
</dbReference>
<feature type="transmembrane region" description="Helical" evidence="9">
    <location>
        <begin position="413"/>
        <end position="431"/>
    </location>
</feature>
<dbReference type="PANTHER" id="PTHR47019:SF1">
    <property type="entry name" value="LIPID II FLIPPASE MURJ"/>
    <property type="match status" value="1"/>
</dbReference>
<dbReference type="InterPro" id="IPR004268">
    <property type="entry name" value="MurJ"/>
</dbReference>
<evidence type="ECO:0000256" key="3">
    <source>
        <dbReference type="ARBA" id="ARBA00022692"/>
    </source>
</evidence>
<keyword evidence="7 9" id="KW-0472">Membrane</keyword>
<evidence type="ECO:0000256" key="2">
    <source>
        <dbReference type="ARBA" id="ARBA00022475"/>
    </source>
</evidence>
<reference evidence="11" key="1">
    <citation type="submission" date="2019-10" db="EMBL/GenBank/DDBJ databases">
        <title>Streptomyces sp. nov., a novel actinobacterium isolated from alkaline environment.</title>
        <authorList>
            <person name="Golinska P."/>
        </authorList>
    </citation>
    <scope>NUCLEOTIDE SEQUENCE [LARGE SCALE GENOMIC DNA]</scope>
    <source>
        <strain evidence="11">DSM 42118</strain>
    </source>
</reference>
<feature type="compositionally biased region" description="Gly residues" evidence="8">
    <location>
        <begin position="1"/>
        <end position="16"/>
    </location>
</feature>
<dbReference type="RefSeq" id="WP_182607206.1">
    <property type="nucleotide sequence ID" value="NZ_VKHT01000600.1"/>
</dbReference>
<evidence type="ECO:0000256" key="7">
    <source>
        <dbReference type="ARBA" id="ARBA00023136"/>
    </source>
</evidence>
<feature type="region of interest" description="Disordered" evidence="8">
    <location>
        <begin position="573"/>
        <end position="596"/>
    </location>
</feature>
<feature type="transmembrane region" description="Helical" evidence="9">
    <location>
        <begin position="88"/>
        <end position="111"/>
    </location>
</feature>
<keyword evidence="4" id="KW-0133">Cell shape</keyword>
<dbReference type="EMBL" id="VKHT01000600">
    <property type="protein sequence ID" value="MBB0245767.1"/>
    <property type="molecule type" value="Genomic_DNA"/>
</dbReference>
<evidence type="ECO:0000256" key="9">
    <source>
        <dbReference type="SAM" id="Phobius"/>
    </source>
</evidence>
<dbReference type="GO" id="GO:0034204">
    <property type="term" value="P:lipid translocation"/>
    <property type="evidence" value="ECO:0007669"/>
    <property type="project" value="TreeGrafter"/>
</dbReference>
<dbReference type="GO" id="GO:0015648">
    <property type="term" value="F:lipid-linked peptidoglycan transporter activity"/>
    <property type="evidence" value="ECO:0007669"/>
    <property type="project" value="TreeGrafter"/>
</dbReference>
<dbReference type="PRINTS" id="PR01806">
    <property type="entry name" value="VIRFACTRMVIN"/>
</dbReference>
<proteinExistence type="predicted"/>
<evidence type="ECO:0000313" key="11">
    <source>
        <dbReference type="Proteomes" id="UP000538929"/>
    </source>
</evidence>
<dbReference type="Pfam" id="PF03023">
    <property type="entry name" value="MurJ"/>
    <property type="match status" value="1"/>
</dbReference>
<feature type="region of interest" description="Disordered" evidence="8">
    <location>
        <begin position="260"/>
        <end position="283"/>
    </location>
</feature>
<feature type="transmembrane region" description="Helical" evidence="9">
    <location>
        <begin position="443"/>
        <end position="463"/>
    </location>
</feature>
<name>A0A7W3TFA8_9ACTN</name>
<feature type="transmembrane region" description="Helical" evidence="9">
    <location>
        <begin position="170"/>
        <end position="193"/>
    </location>
</feature>
<sequence length="596" mass="59324">MSGPGTGAATGTGGAGPAPADAGRPRRVGRGRGIRREDRFVARAAGITGLLLAAGSLLGLLRDRTLAGLYGAGDATDAFLVAWTIPEFASTLLIEDAMALVLVPAFSLALARRAADRAAGGAAGPDPVRALVAAGLPRLALWLAAAAAVPALAAPLVVDLLAPGLADPTTAVTCTRLTSLTVLAFGVAGYFSALLRAHRSFAPPAAVYAAYNVGIVLCALLLHDVWGIRAAAVGVAVGGVLMVLVQLPFVLRRLRERRVPESDGTGAPGTPPAAGPAPGARRPEGAGATTFAVVLPVALFALARQSQVLVERHLASELPAGAISHLNYAQKIGQLPMVAALMICTVTLPLIARAMADGDLDRARDRVERDLLLAGAIALLGAAWLVSCAPELVRLLFEQGAFDAAAGDATAGVLRVYALGLLGHTLVGALIRPYCAAGRPGWYPVAAMSAGLAVTVVAGVAFADRWGAPGIAAANAAGVAVTALLMLCGGRFRVVPARPGRVLAGLARLTVAALAAGVAARPAADAAAGLLPAGPADAALGAGMGGLVCAVVFAAAGVLFGAAGGPGLPGLPVLSRPRRDAPDAPPDAAGTRGPDA</sequence>
<keyword evidence="2" id="KW-1003">Cell membrane</keyword>
<evidence type="ECO:0000313" key="10">
    <source>
        <dbReference type="EMBL" id="MBB0245767.1"/>
    </source>
</evidence>
<evidence type="ECO:0000256" key="4">
    <source>
        <dbReference type="ARBA" id="ARBA00022960"/>
    </source>
</evidence>